<reference evidence="1" key="1">
    <citation type="submission" date="2019-12" db="EMBL/GenBank/DDBJ databases">
        <title>Genome sequencing and annotation of Brassica cretica.</title>
        <authorList>
            <person name="Studholme D.J."/>
            <person name="Sarris P."/>
        </authorList>
    </citation>
    <scope>NUCLEOTIDE SEQUENCE</scope>
    <source>
        <strain evidence="1">PFS-109/04</strain>
        <tissue evidence="1">Leaf</tissue>
    </source>
</reference>
<dbReference type="EMBL" id="QGKX02000088">
    <property type="protein sequence ID" value="KAF3586000.1"/>
    <property type="molecule type" value="Genomic_DNA"/>
</dbReference>
<comment type="caution">
    <text evidence="1">The sequence shown here is derived from an EMBL/GenBank/DDBJ whole genome shotgun (WGS) entry which is preliminary data.</text>
</comment>
<dbReference type="Proteomes" id="UP000712600">
    <property type="component" value="Unassembled WGS sequence"/>
</dbReference>
<name>A0A8S9RYX2_BRACR</name>
<sequence>MTNRGLFFSRLSDWSRGHLIIMAWLGLGRYVATERNGFAYERLQQGISLGSRAVGEIPSSNNPKTAKPN</sequence>
<organism evidence="1 2">
    <name type="scientific">Brassica cretica</name>
    <name type="common">Mustard</name>
    <dbReference type="NCBI Taxonomy" id="69181"/>
    <lineage>
        <taxon>Eukaryota</taxon>
        <taxon>Viridiplantae</taxon>
        <taxon>Streptophyta</taxon>
        <taxon>Embryophyta</taxon>
        <taxon>Tracheophyta</taxon>
        <taxon>Spermatophyta</taxon>
        <taxon>Magnoliopsida</taxon>
        <taxon>eudicotyledons</taxon>
        <taxon>Gunneridae</taxon>
        <taxon>Pentapetalae</taxon>
        <taxon>rosids</taxon>
        <taxon>malvids</taxon>
        <taxon>Brassicales</taxon>
        <taxon>Brassicaceae</taxon>
        <taxon>Brassiceae</taxon>
        <taxon>Brassica</taxon>
    </lineage>
</organism>
<evidence type="ECO:0000313" key="2">
    <source>
        <dbReference type="Proteomes" id="UP000712600"/>
    </source>
</evidence>
<dbReference type="AlphaFoldDB" id="A0A8S9RYX2"/>
<accession>A0A8S9RYX2</accession>
<gene>
    <name evidence="1" type="ORF">F2Q69_00027762</name>
</gene>
<evidence type="ECO:0000313" key="1">
    <source>
        <dbReference type="EMBL" id="KAF3586000.1"/>
    </source>
</evidence>
<protein>
    <submittedName>
        <fullName evidence="1">Uncharacterized protein</fullName>
    </submittedName>
</protein>
<proteinExistence type="predicted"/>